<dbReference type="EMBL" id="CP059472">
    <property type="protein sequence ID" value="QMS97434.1"/>
    <property type="molecule type" value="Genomic_DNA"/>
</dbReference>
<gene>
    <name evidence="4" type="ORF">H1R16_06760</name>
    <name evidence="3" type="ORF">H2507_08680</name>
</gene>
<dbReference type="PANTHER" id="PTHR43845:SF1">
    <property type="entry name" value="BLR5969 PROTEIN"/>
    <property type="match status" value="1"/>
</dbReference>
<dbReference type="RefSeq" id="WP_181887329.1">
    <property type="nucleotide sequence ID" value="NZ_CP059472.1"/>
</dbReference>
<protein>
    <submittedName>
        <fullName evidence="4">AMP-binding protein</fullName>
    </submittedName>
</protein>
<proteinExistence type="predicted"/>
<name>A0A7D7LP15_9FLAO</name>
<organism evidence="4 5">
    <name type="scientific">Marnyiella aurantia</name>
    <dbReference type="NCBI Taxonomy" id="2758037"/>
    <lineage>
        <taxon>Bacteria</taxon>
        <taxon>Pseudomonadati</taxon>
        <taxon>Bacteroidota</taxon>
        <taxon>Flavobacteriia</taxon>
        <taxon>Flavobacteriales</taxon>
        <taxon>Weeksellaceae</taxon>
        <taxon>Marnyiella</taxon>
    </lineage>
</organism>
<dbReference type="AlphaFoldDB" id="A0A7D7LP15"/>
<accession>A0A7D7LP15</accession>
<dbReference type="Gene3D" id="3.40.50.12780">
    <property type="entry name" value="N-terminal domain of ligase-like"/>
    <property type="match status" value="1"/>
</dbReference>
<reference evidence="6" key="2">
    <citation type="submission" date="2020-07" db="EMBL/GenBank/DDBJ databases">
        <title>Flavobacterium sp. xlx-214.</title>
        <authorList>
            <person name="Yang C."/>
        </authorList>
    </citation>
    <scope>NUCLEOTIDE SEQUENCE [LARGE SCALE GENOMIC DNA]</scope>
    <source>
        <strain evidence="6">CX-624</strain>
    </source>
</reference>
<dbReference type="Proteomes" id="UP000515349">
    <property type="component" value="Chromosome"/>
</dbReference>
<reference evidence="3" key="3">
    <citation type="submission" date="2020-07" db="EMBL/GenBank/DDBJ databases">
        <authorList>
            <person name="Yang C."/>
        </authorList>
    </citation>
    <scope>NUCLEOTIDE SEQUENCE</scope>
    <source>
        <strain evidence="3">Cx-624</strain>
    </source>
</reference>
<evidence type="ECO:0000313" key="3">
    <source>
        <dbReference type="EMBL" id="MBA5247241.1"/>
    </source>
</evidence>
<feature type="domain" description="AMP-dependent ligase C-terminal" evidence="2">
    <location>
        <begin position="337"/>
        <end position="413"/>
    </location>
</feature>
<dbReference type="EMBL" id="JACEUX010000002">
    <property type="protein sequence ID" value="MBA5247241.1"/>
    <property type="molecule type" value="Genomic_DNA"/>
</dbReference>
<sequence length="431" mass="48566">MNLNPSIEYASPAEIRILQEQKLAELLRYLQDNSAFYQRLFSQNGIDIENIRTLEDLQYIPLTSKSDLQQFNHDFFCVPNHKIVDYSTTSGTLGDPVTFGLSDSDLERLAYNEAISFACAGIKEGDLVQMMTTVDKRFMAGLAYFLGLRKMGAGVIRMGPGIPELQWDSILRYKPKWLITVPSFLLKMIEYAENHGIDYKNSSVYGAVCIGESLREQDFSDSALSRKIAEKWNIKLFSTYASTEMSTAFAECELQQGGHQHPELIITEILDENEKPVSQGGTGELVITTLGVEALPLLRFKTGDLVKAHSELCGCGRTTMRLGPVVGRKQHMIKYRGTTLYPPALNDILNGFDGITVYQIVIRTNDIGTDEIIVKISTEQDCEELLSEVKDRFRAKLRVSPRIEIFPADELTALVYNPKSRKPIHFLDLRL</sequence>
<evidence type="ECO:0000313" key="6">
    <source>
        <dbReference type="Proteomes" id="UP000539710"/>
    </source>
</evidence>
<reference evidence="4 5" key="1">
    <citation type="submission" date="2020-07" db="EMBL/GenBank/DDBJ databases">
        <title>Chryseobacterium sp.cx-624.</title>
        <authorList>
            <person name="Yang C."/>
        </authorList>
    </citation>
    <scope>NUCLEOTIDE SEQUENCE [LARGE SCALE GENOMIC DNA]</scope>
    <source>
        <strain evidence="4">Cx-624</strain>
        <strain evidence="5">cx-624</strain>
    </source>
</reference>
<dbReference type="SUPFAM" id="SSF56801">
    <property type="entry name" value="Acetyl-CoA synthetase-like"/>
    <property type="match status" value="1"/>
</dbReference>
<dbReference type="Pfam" id="PF14535">
    <property type="entry name" value="AMP-binding_C_2"/>
    <property type="match status" value="1"/>
</dbReference>
<dbReference type="InterPro" id="IPR000873">
    <property type="entry name" value="AMP-dep_synth/lig_dom"/>
</dbReference>
<feature type="domain" description="AMP-dependent synthetase/ligase" evidence="1">
    <location>
        <begin position="89"/>
        <end position="289"/>
    </location>
</feature>
<evidence type="ECO:0000259" key="2">
    <source>
        <dbReference type="Pfam" id="PF14535"/>
    </source>
</evidence>
<dbReference type="InterPro" id="IPR028154">
    <property type="entry name" value="AMP-dep_Lig_C"/>
</dbReference>
<dbReference type="Proteomes" id="UP000539710">
    <property type="component" value="Unassembled WGS sequence"/>
</dbReference>
<evidence type="ECO:0000313" key="5">
    <source>
        <dbReference type="Proteomes" id="UP000515349"/>
    </source>
</evidence>
<dbReference type="PANTHER" id="PTHR43845">
    <property type="entry name" value="BLR5969 PROTEIN"/>
    <property type="match status" value="1"/>
</dbReference>
<dbReference type="InterPro" id="IPR045851">
    <property type="entry name" value="AMP-bd_C_sf"/>
</dbReference>
<dbReference type="InterPro" id="IPR042099">
    <property type="entry name" value="ANL_N_sf"/>
</dbReference>
<dbReference type="Pfam" id="PF00501">
    <property type="entry name" value="AMP-binding"/>
    <property type="match status" value="1"/>
</dbReference>
<dbReference type="KEGG" id="cbau:H1R16_06760"/>
<evidence type="ECO:0000313" key="4">
    <source>
        <dbReference type="EMBL" id="QMS97434.1"/>
    </source>
</evidence>
<keyword evidence="6" id="KW-1185">Reference proteome</keyword>
<dbReference type="Gene3D" id="3.30.300.30">
    <property type="match status" value="1"/>
</dbReference>
<evidence type="ECO:0000259" key="1">
    <source>
        <dbReference type="Pfam" id="PF00501"/>
    </source>
</evidence>